<evidence type="ECO:0000313" key="3">
    <source>
        <dbReference type="Proteomes" id="UP000326287"/>
    </source>
</evidence>
<dbReference type="Pfam" id="PF12697">
    <property type="entry name" value="Abhydrolase_6"/>
    <property type="match status" value="1"/>
</dbReference>
<dbReference type="KEGG" id="halc:EY643_15350"/>
<dbReference type="Gene3D" id="3.40.50.1820">
    <property type="entry name" value="alpha/beta hydrolase"/>
    <property type="match status" value="1"/>
</dbReference>
<reference evidence="2 3" key="1">
    <citation type="submission" date="2019-02" db="EMBL/GenBank/DDBJ databases">
        <authorList>
            <person name="Li S.-H."/>
        </authorList>
    </citation>
    <scope>NUCLEOTIDE SEQUENCE [LARGE SCALE GENOMIC DNA]</scope>
    <source>
        <strain evidence="2 3">IMCC14385</strain>
    </source>
</reference>
<keyword evidence="2" id="KW-0378">Hydrolase</keyword>
<sequence length="275" mass="30035">MADFPLHFSPDLTPPKLRHTASELGRVLLEAGSSLCLSPLLRSLPRGDGHTVMTIPGFMGSDGSTSMLRRFLNGRGYNAISWGMGRNASEASADTLEDFMEHRAHIEGEIAHRLGREFQSSGRKITLIGWSLGGLYAVALAHRFPEWIRQVITLGTPYGDPRGTAIYSVMSRMNGSEGDVSEESLQNWVNYTYSGGELRVPVLALYSESDGVVGTGIARCEADPNYVTNLAVAASHVGFPFNPIVFAVIANHMVAKNRRWRFCGDARLAPLVRQA</sequence>
<evidence type="ECO:0000313" key="2">
    <source>
        <dbReference type="EMBL" id="QFU76916.1"/>
    </source>
</evidence>
<dbReference type="SUPFAM" id="SSF53474">
    <property type="entry name" value="alpha/beta-Hydrolases"/>
    <property type="match status" value="1"/>
</dbReference>
<dbReference type="Proteomes" id="UP000326287">
    <property type="component" value="Chromosome"/>
</dbReference>
<organism evidence="2 3">
    <name type="scientific">Halioglobus maricola</name>
    <dbReference type="NCBI Taxonomy" id="2601894"/>
    <lineage>
        <taxon>Bacteria</taxon>
        <taxon>Pseudomonadati</taxon>
        <taxon>Pseudomonadota</taxon>
        <taxon>Gammaproteobacteria</taxon>
        <taxon>Cellvibrionales</taxon>
        <taxon>Halieaceae</taxon>
        <taxon>Halioglobus</taxon>
    </lineage>
</organism>
<accession>A0A5P9NN49</accession>
<protein>
    <submittedName>
        <fullName evidence="2">Alpha/beta hydrolase</fullName>
    </submittedName>
</protein>
<dbReference type="InterPro" id="IPR000073">
    <property type="entry name" value="AB_hydrolase_1"/>
</dbReference>
<dbReference type="AlphaFoldDB" id="A0A5P9NN49"/>
<proteinExistence type="predicted"/>
<dbReference type="OrthoDB" id="345573at2"/>
<feature type="domain" description="AB hydrolase-1" evidence="1">
    <location>
        <begin position="71"/>
        <end position="175"/>
    </location>
</feature>
<gene>
    <name evidence="2" type="ORF">EY643_15350</name>
</gene>
<dbReference type="RefSeq" id="WP_153240058.1">
    <property type="nucleotide sequence ID" value="NZ_CP036422.1"/>
</dbReference>
<dbReference type="InterPro" id="IPR029058">
    <property type="entry name" value="AB_hydrolase_fold"/>
</dbReference>
<dbReference type="GO" id="GO:0016787">
    <property type="term" value="F:hydrolase activity"/>
    <property type="evidence" value="ECO:0007669"/>
    <property type="project" value="UniProtKB-KW"/>
</dbReference>
<evidence type="ECO:0000259" key="1">
    <source>
        <dbReference type="Pfam" id="PF12697"/>
    </source>
</evidence>
<name>A0A5P9NN49_9GAMM</name>
<dbReference type="EMBL" id="CP036422">
    <property type="protein sequence ID" value="QFU76916.1"/>
    <property type="molecule type" value="Genomic_DNA"/>
</dbReference>
<keyword evidence="3" id="KW-1185">Reference proteome</keyword>